<evidence type="ECO:0000256" key="2">
    <source>
        <dbReference type="SAM" id="Phobius"/>
    </source>
</evidence>
<evidence type="ECO:0000313" key="4">
    <source>
        <dbReference type="EMBL" id="KAL1528672.1"/>
    </source>
</evidence>
<evidence type="ECO:0000313" key="5">
    <source>
        <dbReference type="Proteomes" id="UP001515480"/>
    </source>
</evidence>
<feature type="transmembrane region" description="Helical" evidence="2">
    <location>
        <begin position="56"/>
        <end position="76"/>
    </location>
</feature>
<reference evidence="4 5" key="1">
    <citation type="journal article" date="2024" name="Science">
        <title>Giant polyketide synthase enzymes in the biosynthesis of giant marine polyether toxins.</title>
        <authorList>
            <person name="Fallon T.R."/>
            <person name="Shende V.V."/>
            <person name="Wierzbicki I.H."/>
            <person name="Pendleton A.L."/>
            <person name="Watervoot N.F."/>
            <person name="Auber R.P."/>
            <person name="Gonzalez D.J."/>
            <person name="Wisecaver J.H."/>
            <person name="Moore B.S."/>
        </authorList>
    </citation>
    <scope>NUCLEOTIDE SEQUENCE [LARGE SCALE GENOMIC DNA]</scope>
    <source>
        <strain evidence="4 5">12B1</strain>
    </source>
</reference>
<dbReference type="CDD" id="cd07389">
    <property type="entry name" value="MPP_PhoD"/>
    <property type="match status" value="1"/>
</dbReference>
<keyword evidence="2" id="KW-0472">Membrane</keyword>
<dbReference type="InterPro" id="IPR029052">
    <property type="entry name" value="Metallo-depent_PP-like"/>
</dbReference>
<evidence type="ECO:0000256" key="1">
    <source>
        <dbReference type="SAM" id="MobiDB-lite"/>
    </source>
</evidence>
<feature type="region of interest" description="Disordered" evidence="1">
    <location>
        <begin position="1"/>
        <end position="47"/>
    </location>
</feature>
<dbReference type="PANTHER" id="PTHR33987:SF1">
    <property type="entry name" value="CALCINEURIN-LIKE METALLO-PHOSPHOESTERASE SUPERFAMILY PROTEIN"/>
    <property type="match status" value="1"/>
</dbReference>
<sequence>MECPTPCEGDHVKLTTTTASSSSEVHAAPPADRPRVQPLSIASPPSSTPARTTQCAVASAFAFALAALLTVGLAVAGSRTPPLEPRAAAAPRRVASMPAANATLTLLAHGSCSDQVKAQRFWKVVMGMAPQLFVYNGDIVYGDCTGPPCAELTSAWSTLFADEDFGWAVARLPMEGILDDHDYGMNDCSASNPYKGFAKSLFLHQFDVPSTDPRWSRPGLYHARIHGAPGRRLQLITLDTRWFRSEFKPTDCRGCPGRQRYVPYNISAGEGASATILGAAQWAWLRAELEKPADVRLLISTVQVLSSGHGWERWGMIPQEVTRLQRMIRETRAGGVVLLSGDRHSAGFYRTPGGDATDSAPYDLYEVTSSSLTHSFRLRADEEDEVDPLRIGRAIHENNFGTVSIDWAKRLITLRLLTSDDCGVSPQEWHRPCLAHNDVSGRDLANLTISIDDLQPRDEQR</sequence>
<keyword evidence="5" id="KW-1185">Reference proteome</keyword>
<evidence type="ECO:0000259" key="3">
    <source>
        <dbReference type="Pfam" id="PF09423"/>
    </source>
</evidence>
<dbReference type="Gene3D" id="3.60.21.70">
    <property type="entry name" value="PhoD-like phosphatase"/>
    <property type="match status" value="1"/>
</dbReference>
<feature type="compositionally biased region" description="Polar residues" evidence="1">
    <location>
        <begin position="14"/>
        <end position="24"/>
    </location>
</feature>
<dbReference type="Proteomes" id="UP001515480">
    <property type="component" value="Unassembled WGS sequence"/>
</dbReference>
<dbReference type="SUPFAM" id="SSF56300">
    <property type="entry name" value="Metallo-dependent phosphatases"/>
    <property type="match status" value="1"/>
</dbReference>
<keyword evidence="2" id="KW-0812">Transmembrane</keyword>
<organism evidence="4 5">
    <name type="scientific">Prymnesium parvum</name>
    <name type="common">Toxic golden alga</name>
    <dbReference type="NCBI Taxonomy" id="97485"/>
    <lineage>
        <taxon>Eukaryota</taxon>
        <taxon>Haptista</taxon>
        <taxon>Haptophyta</taxon>
        <taxon>Prymnesiophyceae</taxon>
        <taxon>Prymnesiales</taxon>
        <taxon>Prymnesiaceae</taxon>
        <taxon>Prymnesium</taxon>
    </lineage>
</organism>
<dbReference type="AlphaFoldDB" id="A0AB34K608"/>
<dbReference type="InterPro" id="IPR038607">
    <property type="entry name" value="PhoD-like_sf"/>
</dbReference>
<gene>
    <name evidence="4" type="ORF">AB1Y20_010008</name>
</gene>
<dbReference type="InterPro" id="IPR018946">
    <property type="entry name" value="PhoD-like_MPP"/>
</dbReference>
<accession>A0AB34K608</accession>
<feature type="domain" description="PhoD-like phosphatase metallophosphatase" evidence="3">
    <location>
        <begin position="230"/>
        <end position="375"/>
    </location>
</feature>
<proteinExistence type="predicted"/>
<dbReference type="Pfam" id="PF09423">
    <property type="entry name" value="PhoD"/>
    <property type="match status" value="1"/>
</dbReference>
<keyword evidence="2" id="KW-1133">Transmembrane helix</keyword>
<protein>
    <recommendedName>
        <fullName evidence="3">PhoD-like phosphatase metallophosphatase domain-containing protein</fullName>
    </recommendedName>
</protein>
<dbReference type="EMBL" id="JBGBPQ010000002">
    <property type="protein sequence ID" value="KAL1528672.1"/>
    <property type="molecule type" value="Genomic_DNA"/>
</dbReference>
<name>A0AB34K608_PRYPA</name>
<comment type="caution">
    <text evidence="4">The sequence shown here is derived from an EMBL/GenBank/DDBJ whole genome shotgun (WGS) entry which is preliminary data.</text>
</comment>
<dbReference type="PANTHER" id="PTHR33987">
    <property type="entry name" value="CALCINEURIN-LIKE METALLO-PHOSPHOESTERASE SUPERFAMILY PROTEIN"/>
    <property type="match status" value="1"/>
</dbReference>